<feature type="compositionally biased region" description="Low complexity" evidence="1">
    <location>
        <begin position="64"/>
        <end position="86"/>
    </location>
</feature>
<accession>A0ABW0GPV1</accession>
<dbReference type="RefSeq" id="WP_340271554.1">
    <property type="nucleotide sequence ID" value="NZ_JBBEOG010000012.1"/>
</dbReference>
<gene>
    <name evidence="3" type="ORF">ACFPJ6_13100</name>
</gene>
<dbReference type="SUPFAM" id="SSF55486">
    <property type="entry name" value="Metalloproteases ('zincins'), catalytic domain"/>
    <property type="match status" value="1"/>
</dbReference>
<feature type="region of interest" description="Disordered" evidence="1">
    <location>
        <begin position="58"/>
        <end position="134"/>
    </location>
</feature>
<protein>
    <submittedName>
        <fullName evidence="3">DUF3152 domain-containing protein</fullName>
    </submittedName>
</protein>
<keyword evidence="4" id="KW-1185">Reference proteome</keyword>
<feature type="region of interest" description="Disordered" evidence="1">
    <location>
        <begin position="1"/>
        <end position="34"/>
    </location>
</feature>
<evidence type="ECO:0000256" key="1">
    <source>
        <dbReference type="SAM" id="MobiDB-lite"/>
    </source>
</evidence>
<sequence length="312" mass="31781">MTSTDPPPGRPGHGRRRAGPGRLPDADVPRERRAAVTGAAVVLAVWGAWLLLPWASPEADREPVAASSGQDAAAAGAVGAAGAAAPSPAPSPAPSAAASSSAAPVAAEATTATAEPSDDPSASAPERHAQPSEQAREVVIPRAGDGTFAIAPGGAGPAGDGQTLTYTVEVEGGVPVDPTAVAEVVDAVLADPRSWIAEGRWALQRVPTDGDARILVTSPDTTDRLCAPLRTNGEVSCRNGDLVVLNARRWLLGATTWGDDVAGYRQYLVNHEVGHLLGYGHVGCPEPGVPAPVMLQQTVRLDGCVANAWPYP</sequence>
<evidence type="ECO:0000259" key="2">
    <source>
        <dbReference type="Pfam" id="PF11350"/>
    </source>
</evidence>
<dbReference type="InterPro" id="IPR022603">
    <property type="entry name" value="DUF3152"/>
</dbReference>
<evidence type="ECO:0000313" key="3">
    <source>
        <dbReference type="EMBL" id="MFC5381725.1"/>
    </source>
</evidence>
<comment type="caution">
    <text evidence="3">The sequence shown here is derived from an EMBL/GenBank/DDBJ whole genome shotgun (WGS) entry which is preliminary data.</text>
</comment>
<feature type="compositionally biased region" description="Basic and acidic residues" evidence="1">
    <location>
        <begin position="125"/>
        <end position="134"/>
    </location>
</feature>
<feature type="compositionally biased region" description="Pro residues" evidence="1">
    <location>
        <begin position="1"/>
        <end position="10"/>
    </location>
</feature>
<dbReference type="Proteomes" id="UP001596122">
    <property type="component" value="Unassembled WGS sequence"/>
</dbReference>
<dbReference type="Pfam" id="PF11350">
    <property type="entry name" value="DUF3152"/>
    <property type="match status" value="1"/>
</dbReference>
<feature type="compositionally biased region" description="Basic and acidic residues" evidence="1">
    <location>
        <begin position="24"/>
        <end position="34"/>
    </location>
</feature>
<proteinExistence type="predicted"/>
<dbReference type="EMBL" id="JBHSLD010000011">
    <property type="protein sequence ID" value="MFC5381725.1"/>
    <property type="molecule type" value="Genomic_DNA"/>
</dbReference>
<evidence type="ECO:0000313" key="4">
    <source>
        <dbReference type="Proteomes" id="UP001596122"/>
    </source>
</evidence>
<feature type="domain" description="DUF3152" evidence="2">
    <location>
        <begin position="141"/>
        <end position="302"/>
    </location>
</feature>
<name>A0ABW0GPV1_9MICO</name>
<feature type="compositionally biased region" description="Low complexity" evidence="1">
    <location>
        <begin position="94"/>
        <end position="115"/>
    </location>
</feature>
<reference evidence="4" key="1">
    <citation type="journal article" date="2019" name="Int. J. Syst. Evol. Microbiol.">
        <title>The Global Catalogue of Microorganisms (GCM) 10K type strain sequencing project: providing services to taxonomists for standard genome sequencing and annotation.</title>
        <authorList>
            <consortium name="The Broad Institute Genomics Platform"/>
            <consortium name="The Broad Institute Genome Sequencing Center for Infectious Disease"/>
            <person name="Wu L."/>
            <person name="Ma J."/>
        </authorList>
    </citation>
    <scope>NUCLEOTIDE SEQUENCE [LARGE SCALE GENOMIC DNA]</scope>
    <source>
        <strain evidence="4">CCUG 43114</strain>
    </source>
</reference>
<organism evidence="3 4">
    <name type="scientific">Aquipuribacter nitratireducens</name>
    <dbReference type="NCBI Taxonomy" id="650104"/>
    <lineage>
        <taxon>Bacteria</taxon>
        <taxon>Bacillati</taxon>
        <taxon>Actinomycetota</taxon>
        <taxon>Actinomycetes</taxon>
        <taxon>Micrococcales</taxon>
        <taxon>Intrasporangiaceae</taxon>
        <taxon>Aquipuribacter</taxon>
    </lineage>
</organism>